<feature type="domain" description="Bacterial repeat" evidence="2">
    <location>
        <begin position="523"/>
        <end position="588"/>
    </location>
</feature>
<reference evidence="4 5" key="1">
    <citation type="journal article" date="2016" name="Antonie Van Leeuwenhoek">
        <title>Denitratimonas tolerans gen. nov., sp. nov., a denitrifying bacterium isolated from a bioreactor for tannery wastewater treatment.</title>
        <authorList>
            <person name="Han S.I."/>
            <person name="Kim J.O."/>
            <person name="Lee Y.R."/>
            <person name="Ekpeghere K.I."/>
            <person name="Koh S.C."/>
            <person name="Whang K.S."/>
        </authorList>
    </citation>
    <scope>NUCLEOTIDE SEQUENCE [LARGE SCALE GENOMIC DNA]</scope>
    <source>
        <strain evidence="4 5">KACC 17565</strain>
    </source>
</reference>
<comment type="caution">
    <text evidence="4">The sequence shown here is derived from an EMBL/GenBank/DDBJ whole genome shotgun (WGS) entry which is preliminary data.</text>
</comment>
<feature type="transmembrane region" description="Helical" evidence="1">
    <location>
        <begin position="752"/>
        <end position="770"/>
    </location>
</feature>
<keyword evidence="1" id="KW-0472">Membrane</keyword>
<organism evidence="4 5">
    <name type="scientific">Denitratimonas tolerans</name>
    <dbReference type="NCBI Taxonomy" id="1338420"/>
    <lineage>
        <taxon>Bacteria</taxon>
        <taxon>Pseudomonadati</taxon>
        <taxon>Pseudomonadota</taxon>
        <taxon>Gammaproteobacteria</taxon>
        <taxon>Lysobacterales</taxon>
        <taxon>Lysobacteraceae</taxon>
        <taxon>Denitratimonas</taxon>
    </lineage>
</organism>
<dbReference type="InterPro" id="IPR013783">
    <property type="entry name" value="Ig-like_fold"/>
</dbReference>
<dbReference type="Gene3D" id="2.60.40.10">
    <property type="entry name" value="Immunoglobulins"/>
    <property type="match status" value="1"/>
</dbReference>
<evidence type="ECO:0008006" key="6">
    <source>
        <dbReference type="Google" id="ProtNLM"/>
    </source>
</evidence>
<evidence type="ECO:0000259" key="2">
    <source>
        <dbReference type="Pfam" id="PF18998"/>
    </source>
</evidence>
<dbReference type="InterPro" id="IPR024361">
    <property type="entry name" value="BACON"/>
</dbReference>
<evidence type="ECO:0000256" key="1">
    <source>
        <dbReference type="SAM" id="Phobius"/>
    </source>
</evidence>
<keyword evidence="1" id="KW-0812">Transmembrane</keyword>
<keyword evidence="1" id="KW-1133">Transmembrane helix</keyword>
<dbReference type="Pfam" id="PF18998">
    <property type="entry name" value="Flg_new_2"/>
    <property type="match status" value="3"/>
</dbReference>
<dbReference type="EMBL" id="JBBDHC010000006">
    <property type="protein sequence ID" value="MEJ1249201.1"/>
    <property type="molecule type" value="Genomic_DNA"/>
</dbReference>
<feature type="domain" description="Bacterial repeat" evidence="2">
    <location>
        <begin position="601"/>
        <end position="665"/>
    </location>
</feature>
<dbReference type="RefSeq" id="WP_337334915.1">
    <property type="nucleotide sequence ID" value="NZ_JBBDHC010000006.1"/>
</dbReference>
<sequence>MNATPHIRGGAILPTVLLALGLIGTAGAAPQFSARQAAPQNVGTSAITAAAPALLNPGASTTLCFTANINSPDAEYTDRVDVDLPDGWTIGTVSANSTPVANGCAAALPPVSGTAAGNVVFWQSAGAVPTGCGAWNGSSAGANFQFCVEVTPPDCSGAPWDIPWNLTGDGWGAAPHSASGTFSAVDCGLPPPTPNIDVSPAALASTQASDTTTSQTLTIANSGAADLIWTIDEEPVPRSPVTLALPGKNGPAAVTAAIALELDDGTVENNIGIGGTQQFIFLNRFTPAVADFPITLDEVQVYFGSSGLANVGDDMLLVLYENTTGGSDPAPGSSPLATYPVTVATLDAWNSYTLPAPVTFSGPGDVLIGVIALEVPGTSYWPAALDQTTPQQRSWAGWWTATTAPMPPVLPPDDTWTLIDAYFPGNWMIRGYGEGADPACAAPASVPWLSVSPASGTTAAGTSTPVTVTFDATGLAAGSYTANLCVRSDDPDAGPGNGTDLVVVPVSLTVTAPVTHTVTSSVGTPSGAIAPLGAQTVLDGDAITFTLTPDAGHHIDSVGGTCGGTLTGTSYTTSAVTADCTVIAHFAVTPPVTHTVTSSVGTPSGAIAPLGAQTVVDGDTITFTLTPDAGHHIDSVGGTCGGTLTGTSYTTSAVTVDCTVIANFAVDLIAVTTVVPAGHGTISGPATVAYGATATYALTPDAGYGIGSVTGCGGTLAGNVYTTGPITGPCTITVSFALLGGPAPTLVPASGWQMLLMMMGLLLGGAFITLRRGS</sequence>
<dbReference type="InterPro" id="IPR044060">
    <property type="entry name" value="Bacterial_rp_domain"/>
</dbReference>
<dbReference type="Pfam" id="PF19190">
    <property type="entry name" value="BACON_2"/>
    <property type="match status" value="1"/>
</dbReference>
<feature type="domain" description="Bacterial repeat" evidence="2">
    <location>
        <begin position="672"/>
        <end position="736"/>
    </location>
</feature>
<accession>A0AAW9R3I5</accession>
<protein>
    <recommendedName>
        <fullName evidence="6">IPTL-CTERM protein sorting domain-containing protein</fullName>
    </recommendedName>
</protein>
<keyword evidence="5" id="KW-1185">Reference proteome</keyword>
<dbReference type="AlphaFoldDB" id="A0AAW9R3I5"/>
<gene>
    <name evidence="4" type="ORF">WB794_05885</name>
</gene>
<evidence type="ECO:0000313" key="4">
    <source>
        <dbReference type="EMBL" id="MEJ1249201.1"/>
    </source>
</evidence>
<evidence type="ECO:0000313" key="5">
    <source>
        <dbReference type="Proteomes" id="UP001364472"/>
    </source>
</evidence>
<evidence type="ECO:0000259" key="3">
    <source>
        <dbReference type="Pfam" id="PF19190"/>
    </source>
</evidence>
<dbReference type="Proteomes" id="UP001364472">
    <property type="component" value="Unassembled WGS sequence"/>
</dbReference>
<feature type="domain" description="BACON" evidence="3">
    <location>
        <begin position="442"/>
        <end position="489"/>
    </location>
</feature>
<name>A0AAW9R3I5_9GAMM</name>
<proteinExistence type="predicted"/>